<organism evidence="2 5">
    <name type="scientific">Ogataea haglerorum</name>
    <dbReference type="NCBI Taxonomy" id="1937702"/>
    <lineage>
        <taxon>Eukaryota</taxon>
        <taxon>Fungi</taxon>
        <taxon>Dikarya</taxon>
        <taxon>Ascomycota</taxon>
        <taxon>Saccharomycotina</taxon>
        <taxon>Pichiomycetes</taxon>
        <taxon>Pichiales</taxon>
        <taxon>Pichiaceae</taxon>
        <taxon>Ogataea</taxon>
    </lineage>
</organism>
<dbReference type="Pfam" id="PF03398">
    <property type="entry name" value="Ist1"/>
    <property type="match status" value="1"/>
</dbReference>
<gene>
    <name evidence="2" type="ORF">KL933_004202</name>
    <name evidence="3" type="ORF">KL946_005309</name>
</gene>
<evidence type="ECO:0000313" key="4">
    <source>
        <dbReference type="Proteomes" id="UP000697297"/>
    </source>
</evidence>
<evidence type="ECO:0000313" key="2">
    <source>
        <dbReference type="EMBL" id="KAG7725188.1"/>
    </source>
</evidence>
<evidence type="ECO:0000313" key="3">
    <source>
        <dbReference type="EMBL" id="KAG7761663.1"/>
    </source>
</evidence>
<proteinExistence type="inferred from homology"/>
<dbReference type="Proteomes" id="UP000697297">
    <property type="component" value="Unassembled WGS sequence"/>
</dbReference>
<keyword evidence="4" id="KW-1185">Reference proteome</keyword>
<dbReference type="GO" id="GO:0015031">
    <property type="term" value="P:protein transport"/>
    <property type="evidence" value="ECO:0007669"/>
    <property type="project" value="InterPro"/>
</dbReference>
<comment type="caution">
    <text evidence="2">The sequence shown here is derived from an EMBL/GenBank/DDBJ whole genome shotgun (WGS) entry which is preliminary data.</text>
</comment>
<dbReference type="AlphaFoldDB" id="A0AAN6D2B5"/>
<dbReference type="Proteomes" id="UP000738402">
    <property type="component" value="Unassembled WGS sequence"/>
</dbReference>
<accession>A0AAN6D2B5</accession>
<evidence type="ECO:0000313" key="5">
    <source>
        <dbReference type="Proteomes" id="UP000738402"/>
    </source>
</evidence>
<dbReference type="InterPro" id="IPR005061">
    <property type="entry name" value="Ist1"/>
</dbReference>
<protein>
    <submittedName>
        <fullName evidence="2">Uncharacterized protein</fullName>
    </submittedName>
</protein>
<reference evidence="2 4" key="1">
    <citation type="journal article" date="2021" name="G3 (Bethesda)">
        <title>Genomic diversity, chromosomal rearrangements, and interspecies hybridization in the ogataea polymorpha species complex.</title>
        <authorList>
            <person name="Hanson S.J."/>
            <person name="Cinneide E.O."/>
            <person name="Salzberg L.I."/>
            <person name="Wolfe K.H."/>
            <person name="McGowan J."/>
            <person name="Fitzpatrick D.A."/>
            <person name="Matlin K."/>
        </authorList>
    </citation>
    <scope>NUCLEOTIDE SEQUENCE</scope>
    <source>
        <strain evidence="3">81-436-3</strain>
        <strain evidence="2">83-405-1</strain>
    </source>
</reference>
<sequence>MTSSKLRFKIGKMKSINKATLFQLSKDLKALSKTGGTQFDRELILTKLKIAQVVNDDNTIDLFEILVVDCEVLHSKLHQLLCKSDDEDIVKLVRELMYVSSYVNIKEFKKLVALLAHKYGKEFYENALNHPDNPEIVHKCNGKNVDSLVEMYLQEICDCYQISLKNEAKDISAPKNESTDSTTKNETDLDDLRRRFNALRK</sequence>
<dbReference type="InterPro" id="IPR042277">
    <property type="entry name" value="IST1-like"/>
</dbReference>
<evidence type="ECO:0000256" key="1">
    <source>
        <dbReference type="ARBA" id="ARBA00005536"/>
    </source>
</evidence>
<dbReference type="EMBL" id="JAHLUH010000013">
    <property type="protein sequence ID" value="KAG7725188.1"/>
    <property type="molecule type" value="Genomic_DNA"/>
</dbReference>
<name>A0AAN6D2B5_9ASCO</name>
<dbReference type="Gene3D" id="1.20.1260.60">
    <property type="entry name" value="Vacuolar protein sorting-associated protein Ist1"/>
    <property type="match status" value="1"/>
</dbReference>
<dbReference type="EMBL" id="JAHLUN010000022">
    <property type="protein sequence ID" value="KAG7761663.1"/>
    <property type="molecule type" value="Genomic_DNA"/>
</dbReference>
<comment type="similarity">
    <text evidence="1">Belongs to the IST1 family.</text>
</comment>